<dbReference type="Proteomes" id="UP000244810">
    <property type="component" value="Unassembled WGS sequence"/>
</dbReference>
<evidence type="ECO:0000313" key="2">
    <source>
        <dbReference type="Proteomes" id="UP000244810"/>
    </source>
</evidence>
<dbReference type="PANTHER" id="PTHR43611">
    <property type="entry name" value="ALPHA-D-GLUCOSE 1-PHOSPHATE PHOSPHATASE"/>
    <property type="match status" value="1"/>
</dbReference>
<accession>A0A2T7UMT7</accession>
<keyword evidence="2" id="KW-1185">Reference proteome</keyword>
<dbReference type="PRINTS" id="PR00413">
    <property type="entry name" value="HADHALOGNASE"/>
</dbReference>
<gene>
    <name evidence="1" type="ORF">DDE23_17645</name>
</gene>
<sequence length="199" mass="21597">MNLVFDVGNVLIRWRPELAVAHVYPEREAALAYLERMGFAAWNLANDGGRPFAEAMAELRAAHGAEAEALAEYPARFGETIREPIAGTWALIDRLKAKGLRLFAITNFAAETWPVALRVHPRLGEDFEDVIVSGQVGLLKPGAAIYRLLLERHGLAAEDCLFIDDSAGNVAGARAVGMQVHLFTTPPALEADLAARGLL</sequence>
<proteinExistence type="predicted"/>
<reference evidence="1 2" key="1">
    <citation type="journal article" date="2011" name="Syst. Appl. Microbiol.">
        <title>Defluviimonas denitrificans gen. nov., sp. nov., and Pararhodobacter aggregans gen. nov., sp. nov., non-phototrophic Rhodobacteraceae from the biofilter of a marine aquaculture.</title>
        <authorList>
            <person name="Foesel B.U."/>
            <person name="Drake H.L."/>
            <person name="Schramm A."/>
        </authorList>
    </citation>
    <scope>NUCLEOTIDE SEQUENCE [LARGE SCALE GENOMIC DNA]</scope>
    <source>
        <strain evidence="1 2">D1-19</strain>
    </source>
</reference>
<dbReference type="SUPFAM" id="SSF56784">
    <property type="entry name" value="HAD-like"/>
    <property type="match status" value="1"/>
</dbReference>
<protein>
    <submittedName>
        <fullName evidence="1">HAD family phosphatase</fullName>
    </submittedName>
</protein>
<dbReference type="InterPro" id="IPR023214">
    <property type="entry name" value="HAD_sf"/>
</dbReference>
<dbReference type="InterPro" id="IPR036412">
    <property type="entry name" value="HAD-like_sf"/>
</dbReference>
<dbReference type="NCBIfam" id="TIGR01509">
    <property type="entry name" value="HAD-SF-IA-v3"/>
    <property type="match status" value="1"/>
</dbReference>
<dbReference type="Pfam" id="PF00702">
    <property type="entry name" value="Hydrolase"/>
    <property type="match status" value="1"/>
</dbReference>
<dbReference type="SFLD" id="SFLDS00003">
    <property type="entry name" value="Haloacid_Dehalogenase"/>
    <property type="match status" value="1"/>
</dbReference>
<dbReference type="OrthoDB" id="9807742at2"/>
<dbReference type="PANTHER" id="PTHR43611:SF3">
    <property type="entry name" value="FLAVIN MONONUCLEOTIDE HYDROLASE 1, CHLOROPLATIC"/>
    <property type="match status" value="1"/>
</dbReference>
<evidence type="ECO:0000313" key="1">
    <source>
        <dbReference type="EMBL" id="PVE46020.1"/>
    </source>
</evidence>
<comment type="caution">
    <text evidence="1">The sequence shown here is derived from an EMBL/GenBank/DDBJ whole genome shotgun (WGS) entry which is preliminary data.</text>
</comment>
<dbReference type="SFLD" id="SFLDG01129">
    <property type="entry name" value="C1.5:_HAD__Beta-PGM__Phosphata"/>
    <property type="match status" value="1"/>
</dbReference>
<dbReference type="CDD" id="cd02603">
    <property type="entry name" value="HAD_sEH-N_like"/>
    <property type="match status" value="1"/>
</dbReference>
<name>A0A2T7UMT7_9RHOB</name>
<dbReference type="AlphaFoldDB" id="A0A2T7UMT7"/>
<dbReference type="EMBL" id="QDDR01000010">
    <property type="protein sequence ID" value="PVE46020.1"/>
    <property type="molecule type" value="Genomic_DNA"/>
</dbReference>
<organism evidence="1 2">
    <name type="scientific">Pararhodobacter aggregans</name>
    <dbReference type="NCBI Taxonomy" id="404875"/>
    <lineage>
        <taxon>Bacteria</taxon>
        <taxon>Pseudomonadati</taxon>
        <taxon>Pseudomonadota</taxon>
        <taxon>Alphaproteobacteria</taxon>
        <taxon>Rhodobacterales</taxon>
        <taxon>Paracoccaceae</taxon>
        <taxon>Pararhodobacter</taxon>
    </lineage>
</organism>
<dbReference type="Gene3D" id="3.40.50.1000">
    <property type="entry name" value="HAD superfamily/HAD-like"/>
    <property type="match status" value="1"/>
</dbReference>
<dbReference type="InterPro" id="IPR006439">
    <property type="entry name" value="HAD-SF_hydro_IA"/>
</dbReference>